<proteinExistence type="predicted"/>
<comment type="caution">
    <text evidence="2">The sequence shown here is derived from an EMBL/GenBank/DDBJ whole genome shotgun (WGS) entry which is preliminary data.</text>
</comment>
<reference evidence="2 3" key="1">
    <citation type="submission" date="2016-11" db="EMBL/GenBank/DDBJ databases">
        <title>Draft genome of Pseudomonas versuta A4R1.12.</title>
        <authorList>
            <person name="See-Too W.-S."/>
        </authorList>
    </citation>
    <scope>NUCLEOTIDE SEQUENCE [LARGE SCALE GENOMIC DNA]</scope>
    <source>
        <strain evidence="2 3">A4R1.12</strain>
    </source>
</reference>
<dbReference type="RefSeq" id="WP_073510230.1">
    <property type="nucleotide sequence ID" value="NZ_CP078563.1"/>
</dbReference>
<dbReference type="Pfam" id="PF04403">
    <property type="entry name" value="PqiA"/>
    <property type="match status" value="1"/>
</dbReference>
<keyword evidence="1" id="KW-0472">Membrane</keyword>
<dbReference type="EMBL" id="MPJD01000032">
    <property type="protein sequence ID" value="OKA19341.1"/>
    <property type="molecule type" value="Genomic_DNA"/>
</dbReference>
<name>A0A853ZY17_9PSED</name>
<feature type="transmembrane region" description="Helical" evidence="1">
    <location>
        <begin position="144"/>
        <end position="165"/>
    </location>
</feature>
<keyword evidence="1" id="KW-0812">Transmembrane</keyword>
<evidence type="ECO:0000256" key="1">
    <source>
        <dbReference type="SAM" id="Phobius"/>
    </source>
</evidence>
<dbReference type="AlphaFoldDB" id="A0A853ZY17"/>
<accession>A0A853ZY17</accession>
<evidence type="ECO:0000313" key="3">
    <source>
        <dbReference type="Proteomes" id="UP000185990"/>
    </source>
</evidence>
<sequence length="203" mass="22362">MTASCALKICEHCDSVYTPVVLKRGEVARCVRCACILDRSRRLNIQQHLALTIAAAVMFVFANVFPVITISFQGLNNQAELWQSVSALAQGPISVIAIVAGITIIVAPLLQIVLLCWVLFYALRRRAAPGFKICMRTLEQLRPWSMLEVCLLGVLVTVVKLAGMLDVHPGLGLWALGMLTVLIILISGKDIRRLWDDLEVSPQ</sequence>
<feature type="transmembrane region" description="Helical" evidence="1">
    <location>
        <begin position="49"/>
        <end position="73"/>
    </location>
</feature>
<organism evidence="2 3">
    <name type="scientific">Pseudomonas versuta</name>
    <dbReference type="NCBI Taxonomy" id="1788301"/>
    <lineage>
        <taxon>Bacteria</taxon>
        <taxon>Pseudomonadati</taxon>
        <taxon>Pseudomonadota</taxon>
        <taxon>Gammaproteobacteria</taxon>
        <taxon>Pseudomonadales</taxon>
        <taxon>Pseudomonadaceae</taxon>
        <taxon>Pseudomonas</taxon>
    </lineage>
</organism>
<keyword evidence="1" id="KW-1133">Transmembrane helix</keyword>
<protein>
    <submittedName>
        <fullName evidence="2">Paraquat-inducible membrane protein A</fullName>
    </submittedName>
</protein>
<feature type="transmembrane region" description="Helical" evidence="1">
    <location>
        <begin position="93"/>
        <end position="123"/>
    </location>
</feature>
<gene>
    <name evidence="2" type="ORF">BOH74_18330</name>
</gene>
<dbReference type="Proteomes" id="UP000185990">
    <property type="component" value="Unassembled WGS sequence"/>
</dbReference>
<evidence type="ECO:0000313" key="2">
    <source>
        <dbReference type="EMBL" id="OKA19341.1"/>
    </source>
</evidence>
<feature type="transmembrane region" description="Helical" evidence="1">
    <location>
        <begin position="171"/>
        <end position="188"/>
    </location>
</feature>
<dbReference type="InterPro" id="IPR007498">
    <property type="entry name" value="PqiA-like"/>
</dbReference>